<dbReference type="PANTHER" id="PTHR43767">
    <property type="entry name" value="LONG-CHAIN-FATTY-ACID--COA LIGASE"/>
    <property type="match status" value="1"/>
</dbReference>
<evidence type="ECO:0000313" key="4">
    <source>
        <dbReference type="Proteomes" id="UP000566324"/>
    </source>
</evidence>
<feature type="domain" description="AMP-dependent synthetase/ligase" evidence="1">
    <location>
        <begin position="25"/>
        <end position="404"/>
    </location>
</feature>
<comment type="caution">
    <text evidence="3">The sequence shown here is derived from an EMBL/GenBank/DDBJ whole genome shotgun (WGS) entry which is preliminary data.</text>
</comment>
<keyword evidence="4" id="KW-1185">Reference proteome</keyword>
<dbReference type="InterPro" id="IPR020845">
    <property type="entry name" value="AMP-binding_CS"/>
</dbReference>
<dbReference type="Pfam" id="PF00501">
    <property type="entry name" value="AMP-binding"/>
    <property type="match status" value="1"/>
</dbReference>
<name>A0A7W7B0T2_9SPHN</name>
<dbReference type="InterPro" id="IPR000873">
    <property type="entry name" value="AMP-dep_synth/lig_dom"/>
</dbReference>
<dbReference type="Gene3D" id="3.40.50.12780">
    <property type="entry name" value="N-terminal domain of ligase-like"/>
    <property type="match status" value="1"/>
</dbReference>
<dbReference type="PANTHER" id="PTHR43767:SF1">
    <property type="entry name" value="NONRIBOSOMAL PEPTIDE SYNTHASE PES1 (EUROFUNG)-RELATED"/>
    <property type="match status" value="1"/>
</dbReference>
<protein>
    <submittedName>
        <fullName evidence="3">Long-chain acyl-CoA synthetase</fullName>
        <ecNumber evidence="3">6.2.1.3</ecNumber>
    </submittedName>
</protein>
<gene>
    <name evidence="3" type="ORF">GGQ98_001563</name>
</gene>
<accession>A0A7W7B0T2</accession>
<dbReference type="Pfam" id="PF13193">
    <property type="entry name" value="AMP-binding_C"/>
    <property type="match status" value="1"/>
</dbReference>
<evidence type="ECO:0000259" key="2">
    <source>
        <dbReference type="Pfam" id="PF13193"/>
    </source>
</evidence>
<organism evidence="3 4">
    <name type="scientific">Sphingosinicella soli</name>
    <dbReference type="NCBI Taxonomy" id="333708"/>
    <lineage>
        <taxon>Bacteria</taxon>
        <taxon>Pseudomonadati</taxon>
        <taxon>Pseudomonadota</taxon>
        <taxon>Alphaproteobacteria</taxon>
        <taxon>Sphingomonadales</taxon>
        <taxon>Sphingosinicellaceae</taxon>
        <taxon>Sphingosinicella</taxon>
    </lineage>
</organism>
<dbReference type="GO" id="GO:0004467">
    <property type="term" value="F:long-chain fatty acid-CoA ligase activity"/>
    <property type="evidence" value="ECO:0007669"/>
    <property type="project" value="UniProtKB-EC"/>
</dbReference>
<dbReference type="InterPro" id="IPR025110">
    <property type="entry name" value="AMP-bd_C"/>
</dbReference>
<evidence type="ECO:0000313" key="3">
    <source>
        <dbReference type="EMBL" id="MBB4631946.1"/>
    </source>
</evidence>
<dbReference type="EC" id="6.2.1.3" evidence="3"/>
<keyword evidence="3" id="KW-0436">Ligase</keyword>
<dbReference type="SUPFAM" id="SSF56801">
    <property type="entry name" value="Acetyl-CoA synthetase-like"/>
    <property type="match status" value="1"/>
</dbReference>
<proteinExistence type="predicted"/>
<evidence type="ECO:0000259" key="1">
    <source>
        <dbReference type="Pfam" id="PF00501"/>
    </source>
</evidence>
<dbReference type="Gene3D" id="3.30.300.30">
    <property type="match status" value="1"/>
</dbReference>
<dbReference type="InterPro" id="IPR045851">
    <property type="entry name" value="AMP-bd_C_sf"/>
</dbReference>
<dbReference type="PROSITE" id="PS00455">
    <property type="entry name" value="AMP_BINDING"/>
    <property type="match status" value="1"/>
</dbReference>
<feature type="domain" description="AMP-binding enzyme C-terminal" evidence="2">
    <location>
        <begin position="454"/>
        <end position="529"/>
    </location>
</feature>
<dbReference type="InterPro" id="IPR050237">
    <property type="entry name" value="ATP-dep_AMP-bd_enzyme"/>
</dbReference>
<dbReference type="InterPro" id="IPR042099">
    <property type="entry name" value="ANL_N_sf"/>
</dbReference>
<dbReference type="EMBL" id="JACHNZ010000015">
    <property type="protein sequence ID" value="MBB4631946.1"/>
    <property type="molecule type" value="Genomic_DNA"/>
</dbReference>
<dbReference type="Proteomes" id="UP000566324">
    <property type="component" value="Unassembled WGS sequence"/>
</dbReference>
<dbReference type="RefSeq" id="WP_207791309.1">
    <property type="nucleotide sequence ID" value="NZ_JACHNZ010000015.1"/>
</dbReference>
<sequence length="537" mass="57461">MASDRPDTMRDAGPVEAILDIYDAALARAGDGPAIIYLDTAISYAELDRMSDALASLLIERGFAPGDRLALFLQNSPHFVIGMIAAWKAGGICVPINPMNLSREVSLIFADSTPAALLAMQELFDDVIVNVDAALVPAIQLKISALEFQTGDDPRIFAGIAAPASDVTRFDALLEGRDVPRPAVPRPRPDDLAMIVYTSGTTGLPKGAMISHGAFGFNAGAFCTTAALQDGDAVLGIAPLFHITGAVACLGAALRLAAPLILTFRFEPGVVLDVIARWQPRFVVAAITAFIALYNHPAATREGLAKLGKLFSGGAPVPPAFVEQFEAKFGHYIHNCYGLTETSSATHITPFGERARVSDDGILSIGKVGPGVSAHVVGEDGRRLPPGEVGELMIEGPMVAKGYWRNPAETSTAMGEDGFITGDMAFYDGDGWYYLIDRKKDVIISSGYKVWPREVEDVLYGHTAVREAAVVGIADAYRGETVKAFVSLKPGSDVDAEQIISYSKARMAAYKYPRQVEILPDLPKTPTGKILRRALRR</sequence>
<reference evidence="3 4" key="1">
    <citation type="submission" date="2020-08" db="EMBL/GenBank/DDBJ databases">
        <title>Genomic Encyclopedia of Type Strains, Phase IV (KMG-IV): sequencing the most valuable type-strain genomes for metagenomic binning, comparative biology and taxonomic classification.</title>
        <authorList>
            <person name="Goeker M."/>
        </authorList>
    </citation>
    <scope>NUCLEOTIDE SEQUENCE [LARGE SCALE GENOMIC DNA]</scope>
    <source>
        <strain evidence="3 4">DSM 17328</strain>
    </source>
</reference>
<dbReference type="AlphaFoldDB" id="A0A7W7B0T2"/>